<feature type="domain" description="SCP" evidence="4">
    <location>
        <begin position="72"/>
        <end position="215"/>
    </location>
</feature>
<dbReference type="InterPro" id="IPR002413">
    <property type="entry name" value="V5_allergen-like"/>
</dbReference>
<evidence type="ECO:0000256" key="3">
    <source>
        <dbReference type="SAM" id="SignalP"/>
    </source>
</evidence>
<dbReference type="InterPro" id="IPR014044">
    <property type="entry name" value="CAP_dom"/>
</dbReference>
<dbReference type="CDD" id="cd05380">
    <property type="entry name" value="CAP_euk"/>
    <property type="match status" value="1"/>
</dbReference>
<evidence type="ECO:0000259" key="4">
    <source>
        <dbReference type="SMART" id="SM00198"/>
    </source>
</evidence>
<dbReference type="AlphaFoldDB" id="A0A835L257"/>
<proteinExistence type="predicted"/>
<reference evidence="5" key="1">
    <citation type="submission" date="2020-08" db="EMBL/GenBank/DDBJ databases">
        <title>Spodoptera exigua strain:BAW_Kor-Di-RS1 Genome sequencing and assembly.</title>
        <authorList>
            <person name="Kim J."/>
            <person name="Nam H.Y."/>
            <person name="Kwon M."/>
            <person name="Choi J.H."/>
            <person name="Cho S.R."/>
            <person name="Kim G.-H."/>
        </authorList>
    </citation>
    <scope>NUCLEOTIDE SEQUENCE</scope>
    <source>
        <strain evidence="5">BAW_Kor-Di-RS1</strain>
        <tissue evidence="5">Whole-body</tissue>
    </source>
</reference>
<dbReference type="EMBL" id="JACKWZ010000226">
    <property type="protein sequence ID" value="KAF9411403.1"/>
    <property type="molecule type" value="Genomic_DNA"/>
</dbReference>
<organism evidence="5 6">
    <name type="scientific">Spodoptera exigua</name>
    <name type="common">Beet armyworm</name>
    <name type="synonym">Noctua fulgens</name>
    <dbReference type="NCBI Taxonomy" id="7107"/>
    <lineage>
        <taxon>Eukaryota</taxon>
        <taxon>Metazoa</taxon>
        <taxon>Ecdysozoa</taxon>
        <taxon>Arthropoda</taxon>
        <taxon>Hexapoda</taxon>
        <taxon>Insecta</taxon>
        <taxon>Pterygota</taxon>
        <taxon>Neoptera</taxon>
        <taxon>Endopterygota</taxon>
        <taxon>Lepidoptera</taxon>
        <taxon>Glossata</taxon>
        <taxon>Ditrysia</taxon>
        <taxon>Noctuoidea</taxon>
        <taxon>Noctuidae</taxon>
        <taxon>Amphipyrinae</taxon>
        <taxon>Spodoptera</taxon>
    </lineage>
</organism>
<dbReference type="InterPro" id="IPR035940">
    <property type="entry name" value="CAP_sf"/>
</dbReference>
<dbReference type="SMART" id="SM00198">
    <property type="entry name" value="SCP"/>
    <property type="match status" value="1"/>
</dbReference>
<comment type="subcellular location">
    <subcellularLocation>
        <location evidence="1">Secreted</location>
    </subcellularLocation>
</comment>
<accession>A0A835L257</accession>
<dbReference type="Proteomes" id="UP000648187">
    <property type="component" value="Unassembled WGS sequence"/>
</dbReference>
<keyword evidence="2" id="KW-0964">Secreted</keyword>
<sequence>MQIILLTFLLIKSSICSEIMDPRSQDKKYLSEFCPWQKYCKEGTHVVCMYYDHEHEFGPRCGNAVRTEITPKMIQSILQHVNNMRGKISSGLERGKDNKLLPRAYGMMKMKWDEELATLAKVLANQCMGGREDTCRATEKFPNPSQSIAIVHFKYPNWDLPDLNLKYYLKLIRGGATHIGCGISAYSKYKVDGQTESIQNSVQVVCNISEGPQSGEPVYNTDPPIPGQGLTKRCGCPKGYKETRNCLCERVSDEWI</sequence>
<evidence type="ECO:0000313" key="6">
    <source>
        <dbReference type="Proteomes" id="UP000648187"/>
    </source>
</evidence>
<dbReference type="SUPFAM" id="SSF55797">
    <property type="entry name" value="PR-1-like"/>
    <property type="match status" value="1"/>
</dbReference>
<evidence type="ECO:0000313" key="5">
    <source>
        <dbReference type="EMBL" id="KAF9411403.1"/>
    </source>
</evidence>
<dbReference type="Gene3D" id="3.40.33.10">
    <property type="entry name" value="CAP"/>
    <property type="match status" value="1"/>
</dbReference>
<feature type="chain" id="PRO_5033033982" description="SCP domain-containing protein" evidence="3">
    <location>
        <begin position="17"/>
        <end position="256"/>
    </location>
</feature>
<dbReference type="Pfam" id="PF00188">
    <property type="entry name" value="CAP"/>
    <property type="match status" value="1"/>
</dbReference>
<gene>
    <name evidence="5" type="ORF">HW555_009804</name>
</gene>
<feature type="non-terminal residue" evidence="5">
    <location>
        <position position="256"/>
    </location>
</feature>
<dbReference type="GO" id="GO:0005576">
    <property type="term" value="C:extracellular region"/>
    <property type="evidence" value="ECO:0007669"/>
    <property type="project" value="UniProtKB-SubCell"/>
</dbReference>
<feature type="signal peptide" evidence="3">
    <location>
        <begin position="1"/>
        <end position="16"/>
    </location>
</feature>
<keyword evidence="6" id="KW-1185">Reference proteome</keyword>
<name>A0A835L257_SPOEX</name>
<dbReference type="PRINTS" id="PR00838">
    <property type="entry name" value="V5ALLERGEN"/>
</dbReference>
<protein>
    <recommendedName>
        <fullName evidence="4">SCP domain-containing protein</fullName>
    </recommendedName>
</protein>
<evidence type="ECO:0000256" key="1">
    <source>
        <dbReference type="ARBA" id="ARBA00004613"/>
    </source>
</evidence>
<keyword evidence="3" id="KW-0732">Signal</keyword>
<comment type="caution">
    <text evidence="5">The sequence shown here is derived from an EMBL/GenBank/DDBJ whole genome shotgun (WGS) entry which is preliminary data.</text>
</comment>
<evidence type="ECO:0000256" key="2">
    <source>
        <dbReference type="ARBA" id="ARBA00022525"/>
    </source>
</evidence>